<evidence type="ECO:0000313" key="3">
    <source>
        <dbReference type="Proteomes" id="UP001632037"/>
    </source>
</evidence>
<feature type="compositionally biased region" description="Basic and acidic residues" evidence="1">
    <location>
        <begin position="93"/>
        <end position="106"/>
    </location>
</feature>
<name>A0ABD3FGN8_9STRA</name>
<proteinExistence type="predicted"/>
<feature type="compositionally biased region" description="Basic and acidic residues" evidence="1">
    <location>
        <begin position="63"/>
        <end position="73"/>
    </location>
</feature>
<dbReference type="Proteomes" id="UP001632037">
    <property type="component" value="Unassembled WGS sequence"/>
</dbReference>
<sequence length="132" mass="14967">MAGDRYAQWVKDIEEQEQPERLSEAFWRADGCIGERKRVRTLSQAFAERRAIHGQVLAAQRTEAARRGRRDSVGEDVASENGGHRLGHGCHRPPSETRSEANHVVEDQLYGEELFAPPPVSARMKVNATRYR</sequence>
<organism evidence="2 3">
    <name type="scientific">Phytophthora oleae</name>
    <dbReference type="NCBI Taxonomy" id="2107226"/>
    <lineage>
        <taxon>Eukaryota</taxon>
        <taxon>Sar</taxon>
        <taxon>Stramenopiles</taxon>
        <taxon>Oomycota</taxon>
        <taxon>Peronosporomycetes</taxon>
        <taxon>Peronosporales</taxon>
        <taxon>Peronosporaceae</taxon>
        <taxon>Phytophthora</taxon>
    </lineage>
</organism>
<reference evidence="2 3" key="1">
    <citation type="submission" date="2024-09" db="EMBL/GenBank/DDBJ databases">
        <title>Genome sequencing and assembly of Phytophthora oleae, isolate VK10A, causative agent of rot of olive drupes.</title>
        <authorList>
            <person name="Conti Taguali S."/>
            <person name="Riolo M."/>
            <person name="La Spada F."/>
            <person name="Cacciola S.O."/>
            <person name="Dionisio G."/>
        </authorList>
    </citation>
    <scope>NUCLEOTIDE SEQUENCE [LARGE SCALE GENOMIC DNA]</scope>
    <source>
        <strain evidence="2 3">VK10A</strain>
    </source>
</reference>
<dbReference type="EMBL" id="JBIMZQ010000022">
    <property type="protein sequence ID" value="KAL3665015.1"/>
    <property type="molecule type" value="Genomic_DNA"/>
</dbReference>
<accession>A0ABD3FGN8</accession>
<keyword evidence="3" id="KW-1185">Reference proteome</keyword>
<evidence type="ECO:0000313" key="2">
    <source>
        <dbReference type="EMBL" id="KAL3665015.1"/>
    </source>
</evidence>
<dbReference type="AlphaFoldDB" id="A0ABD3FGN8"/>
<evidence type="ECO:0000256" key="1">
    <source>
        <dbReference type="SAM" id="MobiDB-lite"/>
    </source>
</evidence>
<protein>
    <submittedName>
        <fullName evidence="2">Uncharacterized protein</fullName>
    </submittedName>
</protein>
<feature type="region of interest" description="Disordered" evidence="1">
    <location>
        <begin position="60"/>
        <end position="132"/>
    </location>
</feature>
<comment type="caution">
    <text evidence="2">The sequence shown here is derived from an EMBL/GenBank/DDBJ whole genome shotgun (WGS) entry which is preliminary data.</text>
</comment>
<gene>
    <name evidence="2" type="ORF">V7S43_010190</name>
</gene>